<keyword evidence="3 8" id="KW-0349">Heme</keyword>
<evidence type="ECO:0000313" key="10">
    <source>
        <dbReference type="EMBL" id="KAK4361763.1"/>
    </source>
</evidence>
<dbReference type="FunFam" id="1.10.630.10:FF:000038">
    <property type="entry name" value="Cytochrome P450 84A1"/>
    <property type="match status" value="1"/>
</dbReference>
<dbReference type="PRINTS" id="PR00463">
    <property type="entry name" value="EP450I"/>
</dbReference>
<dbReference type="AlphaFoldDB" id="A0AAE1V9K9"/>
<evidence type="ECO:0000256" key="5">
    <source>
        <dbReference type="ARBA" id="ARBA00023002"/>
    </source>
</evidence>
<dbReference type="EMBL" id="JAVYJV010000009">
    <property type="protein sequence ID" value="KAK4361763.1"/>
    <property type="molecule type" value="Genomic_DNA"/>
</dbReference>
<evidence type="ECO:0000256" key="9">
    <source>
        <dbReference type="SAM" id="Phobius"/>
    </source>
</evidence>
<keyword evidence="11" id="KW-1185">Reference proteome</keyword>
<keyword evidence="9" id="KW-0812">Transmembrane</keyword>
<evidence type="ECO:0000256" key="4">
    <source>
        <dbReference type="ARBA" id="ARBA00022723"/>
    </source>
</evidence>
<dbReference type="PANTHER" id="PTHR47944">
    <property type="entry name" value="CYTOCHROME P450 98A9"/>
    <property type="match status" value="1"/>
</dbReference>
<keyword evidence="5" id="KW-0560">Oxidoreductase</keyword>
<dbReference type="InterPro" id="IPR002401">
    <property type="entry name" value="Cyt_P450_E_grp-I"/>
</dbReference>
<dbReference type="GO" id="GO:0005506">
    <property type="term" value="F:iron ion binding"/>
    <property type="evidence" value="ECO:0007669"/>
    <property type="project" value="InterPro"/>
</dbReference>
<comment type="caution">
    <text evidence="10">The sequence shown here is derived from an EMBL/GenBank/DDBJ whole genome shotgun (WGS) entry which is preliminary data.</text>
</comment>
<keyword evidence="4 8" id="KW-0479">Metal-binding</keyword>
<evidence type="ECO:0000256" key="1">
    <source>
        <dbReference type="ARBA" id="ARBA00001971"/>
    </source>
</evidence>
<sequence length="710" mass="80768">MEGITWTAYAAVFLGTLFLLFLSKFLRRRKLKLPPGPKPWPIIGNLNLVGELPHRSIHKLSLKYGPIMHLQFGSFPVVVGSSVEMAKVFLKSMDINFVGRPKTAAGKYTTYNYSDITWSPYGSYWRQARRMCLTELFSAKRLDSYEYIRAEELHSLLHNLNKLSGKQILLKDYLTTLSLNVISRMVLGKRYLDESENSIVNPEEFKKMLDELFLLNGVLNIGDSIPWIDFMDLQGYVKRMKVVSKKFDKFLEHVLDEHNARRNAVENYVAKDMVDVLLQLADDPTLEIKLERHGVKAFTQDLLAGGTESSAVTVEWAISELLKKPEIFKKATEELDGVIGQNKWVQEKDIPNLPYIEAIVKETMRLHPVAPMLVPRECREDCKVAGYDVQKGTRVLVSVWTIGRDPTLWDEPEAFKPERFLEKYIDVKGHDFELLPFGAGRRMCPGYSLGLKVIQASLANLLHGFKWSLPDNMTPEDLNMEEIFGLSTPRKFPLAAVIEPRLPPNLYSDLLAGGTDSSAVTVEWAISELLKKPEIFKKLKNWIEWVQEKDVPNLPYIEAIVKETMRLHPVAPMLVPRECGEDCKVAGYDVQKGTRVLVSVWTIGRDPTLWDKPEAFKPERFLEKSIDVKGHDFELLPFGAGRRMCPGYSLGLKVIQASLANLLHGFKWSLPDNMTPEDLNMEEIFGLSTPTKFPLAAVVEPRLPSELYSL</sequence>
<evidence type="ECO:0000256" key="8">
    <source>
        <dbReference type="PIRSR" id="PIRSR602401-1"/>
    </source>
</evidence>
<comment type="similarity">
    <text evidence="2">Belongs to the cytochrome P450 family.</text>
</comment>
<dbReference type="GO" id="GO:0044550">
    <property type="term" value="P:secondary metabolite biosynthetic process"/>
    <property type="evidence" value="ECO:0007669"/>
    <property type="project" value="UniProtKB-ARBA"/>
</dbReference>
<feature type="binding site" description="axial binding residue" evidence="8">
    <location>
        <position position="444"/>
    </location>
    <ligand>
        <name>heme</name>
        <dbReference type="ChEBI" id="CHEBI:30413"/>
    </ligand>
    <ligandPart>
        <name>Fe</name>
        <dbReference type="ChEBI" id="CHEBI:18248"/>
    </ligandPart>
</feature>
<dbReference type="Gene3D" id="1.10.630.10">
    <property type="entry name" value="Cytochrome P450"/>
    <property type="match status" value="2"/>
</dbReference>
<dbReference type="InterPro" id="IPR036396">
    <property type="entry name" value="Cyt_P450_sf"/>
</dbReference>
<dbReference type="Proteomes" id="UP001291623">
    <property type="component" value="Unassembled WGS sequence"/>
</dbReference>
<dbReference type="GO" id="GO:0004497">
    <property type="term" value="F:monooxygenase activity"/>
    <property type="evidence" value="ECO:0007669"/>
    <property type="project" value="UniProtKB-KW"/>
</dbReference>
<dbReference type="PRINTS" id="PR00385">
    <property type="entry name" value="P450"/>
</dbReference>
<protein>
    <recommendedName>
        <fullName evidence="12">Cytochrome P450</fullName>
    </recommendedName>
</protein>
<keyword evidence="9" id="KW-1133">Transmembrane helix</keyword>
<dbReference type="CDD" id="cd20618">
    <property type="entry name" value="CYP71_clan"/>
    <property type="match status" value="1"/>
</dbReference>
<evidence type="ECO:0000256" key="2">
    <source>
        <dbReference type="ARBA" id="ARBA00010617"/>
    </source>
</evidence>
<dbReference type="InterPro" id="IPR001128">
    <property type="entry name" value="Cyt_P450"/>
</dbReference>
<accession>A0AAE1V9K9</accession>
<dbReference type="PANTHER" id="PTHR47944:SF4">
    <property type="entry name" value="OS09G0441700 PROTEIN"/>
    <property type="match status" value="1"/>
</dbReference>
<keyword evidence="7" id="KW-0503">Monooxygenase</keyword>
<dbReference type="GO" id="GO:0020037">
    <property type="term" value="F:heme binding"/>
    <property type="evidence" value="ECO:0007669"/>
    <property type="project" value="InterPro"/>
</dbReference>
<reference evidence="10" key="1">
    <citation type="submission" date="2023-12" db="EMBL/GenBank/DDBJ databases">
        <title>Genome assembly of Anisodus tanguticus.</title>
        <authorList>
            <person name="Wang Y.-J."/>
        </authorList>
    </citation>
    <scope>NUCLEOTIDE SEQUENCE</scope>
    <source>
        <strain evidence="10">KB-2021</strain>
        <tissue evidence="10">Leaf</tissue>
    </source>
</reference>
<evidence type="ECO:0000256" key="3">
    <source>
        <dbReference type="ARBA" id="ARBA00022617"/>
    </source>
</evidence>
<keyword evidence="9" id="KW-0472">Membrane</keyword>
<feature type="transmembrane region" description="Helical" evidence="9">
    <location>
        <begin position="6"/>
        <end position="26"/>
    </location>
</feature>
<dbReference type="GO" id="GO:0016705">
    <property type="term" value="F:oxidoreductase activity, acting on paired donors, with incorporation or reduction of molecular oxygen"/>
    <property type="evidence" value="ECO:0007669"/>
    <property type="project" value="InterPro"/>
</dbReference>
<dbReference type="FunFam" id="1.10.630.10:FF:000126">
    <property type="entry name" value="Predicted protein"/>
    <property type="match status" value="1"/>
</dbReference>
<comment type="cofactor">
    <cofactor evidence="1 8">
        <name>heme</name>
        <dbReference type="ChEBI" id="CHEBI:30413"/>
    </cofactor>
</comment>
<dbReference type="PROSITE" id="PS00086">
    <property type="entry name" value="CYTOCHROME_P450"/>
    <property type="match status" value="2"/>
</dbReference>
<gene>
    <name evidence="10" type="ORF">RND71_017004</name>
</gene>
<dbReference type="Pfam" id="PF00067">
    <property type="entry name" value="p450"/>
    <property type="match status" value="2"/>
</dbReference>
<evidence type="ECO:0000256" key="6">
    <source>
        <dbReference type="ARBA" id="ARBA00023004"/>
    </source>
</evidence>
<name>A0AAE1V9K9_9SOLA</name>
<evidence type="ECO:0000256" key="7">
    <source>
        <dbReference type="ARBA" id="ARBA00023033"/>
    </source>
</evidence>
<dbReference type="SUPFAM" id="SSF48264">
    <property type="entry name" value="Cytochrome P450"/>
    <property type="match status" value="2"/>
</dbReference>
<organism evidence="10 11">
    <name type="scientific">Anisodus tanguticus</name>
    <dbReference type="NCBI Taxonomy" id="243964"/>
    <lineage>
        <taxon>Eukaryota</taxon>
        <taxon>Viridiplantae</taxon>
        <taxon>Streptophyta</taxon>
        <taxon>Embryophyta</taxon>
        <taxon>Tracheophyta</taxon>
        <taxon>Spermatophyta</taxon>
        <taxon>Magnoliopsida</taxon>
        <taxon>eudicotyledons</taxon>
        <taxon>Gunneridae</taxon>
        <taxon>Pentapetalae</taxon>
        <taxon>asterids</taxon>
        <taxon>lamiids</taxon>
        <taxon>Solanales</taxon>
        <taxon>Solanaceae</taxon>
        <taxon>Solanoideae</taxon>
        <taxon>Hyoscyameae</taxon>
        <taxon>Anisodus</taxon>
    </lineage>
</organism>
<keyword evidence="6 8" id="KW-0408">Iron</keyword>
<evidence type="ECO:0000313" key="11">
    <source>
        <dbReference type="Proteomes" id="UP001291623"/>
    </source>
</evidence>
<proteinExistence type="inferred from homology"/>
<evidence type="ECO:0008006" key="12">
    <source>
        <dbReference type="Google" id="ProtNLM"/>
    </source>
</evidence>
<dbReference type="InterPro" id="IPR017972">
    <property type="entry name" value="Cyt_P450_CS"/>
</dbReference>